<dbReference type="CDD" id="cd18493">
    <property type="entry name" value="BACK_BTBD17"/>
    <property type="match status" value="1"/>
</dbReference>
<reference evidence="3" key="1">
    <citation type="submission" date="2023-01" db="EMBL/GenBank/DDBJ databases">
        <title>Key to firefly adult light organ development and bioluminescence: homeobox transcription factors regulate luciferase expression and transportation to peroxisome.</title>
        <authorList>
            <person name="Fu X."/>
        </authorList>
    </citation>
    <scope>NUCLEOTIDE SEQUENCE [LARGE SCALE GENOMIC DNA]</scope>
</reference>
<dbReference type="InterPro" id="IPR011333">
    <property type="entry name" value="SKP1/BTB/POZ_sf"/>
</dbReference>
<dbReference type="SUPFAM" id="SSF54695">
    <property type="entry name" value="POZ domain"/>
    <property type="match status" value="1"/>
</dbReference>
<dbReference type="Pfam" id="PF00651">
    <property type="entry name" value="BTB"/>
    <property type="match status" value="1"/>
</dbReference>
<feature type="domain" description="BTB" evidence="1">
    <location>
        <begin position="54"/>
        <end position="124"/>
    </location>
</feature>
<dbReference type="AlphaFoldDB" id="A0AAN7PB51"/>
<dbReference type="PANTHER" id="PTHR24410">
    <property type="entry name" value="HL07962P-RELATED"/>
    <property type="match status" value="1"/>
</dbReference>
<dbReference type="InterPro" id="IPR056184">
    <property type="entry name" value="TRAF_BTBD17"/>
</dbReference>
<dbReference type="SMART" id="SM00225">
    <property type="entry name" value="BTB"/>
    <property type="match status" value="1"/>
</dbReference>
<comment type="caution">
    <text evidence="2">The sequence shown here is derived from an EMBL/GenBank/DDBJ whole genome shotgun (WGS) entry which is preliminary data.</text>
</comment>
<evidence type="ECO:0000313" key="2">
    <source>
        <dbReference type="EMBL" id="KAK4881442.1"/>
    </source>
</evidence>
<dbReference type="Proteomes" id="UP001353858">
    <property type="component" value="Unassembled WGS sequence"/>
</dbReference>
<organism evidence="2 3">
    <name type="scientific">Aquatica leii</name>
    <dbReference type="NCBI Taxonomy" id="1421715"/>
    <lineage>
        <taxon>Eukaryota</taxon>
        <taxon>Metazoa</taxon>
        <taxon>Ecdysozoa</taxon>
        <taxon>Arthropoda</taxon>
        <taxon>Hexapoda</taxon>
        <taxon>Insecta</taxon>
        <taxon>Pterygota</taxon>
        <taxon>Neoptera</taxon>
        <taxon>Endopterygota</taxon>
        <taxon>Coleoptera</taxon>
        <taxon>Polyphaga</taxon>
        <taxon>Elateriformia</taxon>
        <taxon>Elateroidea</taxon>
        <taxon>Lampyridae</taxon>
        <taxon>Luciolinae</taxon>
        <taxon>Aquatica</taxon>
    </lineage>
</organism>
<dbReference type="Gene3D" id="3.30.710.10">
    <property type="entry name" value="Potassium Channel Kv1.1, Chain A"/>
    <property type="match status" value="1"/>
</dbReference>
<dbReference type="Pfam" id="PF07707">
    <property type="entry name" value="BACK"/>
    <property type="match status" value="1"/>
</dbReference>
<accession>A0AAN7PB51</accession>
<dbReference type="InterPro" id="IPR000210">
    <property type="entry name" value="BTB/POZ_dom"/>
</dbReference>
<evidence type="ECO:0000313" key="3">
    <source>
        <dbReference type="Proteomes" id="UP001353858"/>
    </source>
</evidence>
<dbReference type="PROSITE" id="PS50097">
    <property type="entry name" value="BTB"/>
    <property type="match status" value="1"/>
</dbReference>
<gene>
    <name evidence="2" type="ORF">RN001_004761</name>
</gene>
<proteinExistence type="predicted"/>
<evidence type="ECO:0000259" key="1">
    <source>
        <dbReference type="PROSITE" id="PS50097"/>
    </source>
</evidence>
<dbReference type="InterPro" id="IPR051481">
    <property type="entry name" value="BTB-POZ/Galectin-3-binding"/>
</dbReference>
<dbReference type="Pfam" id="PF23651">
    <property type="entry name" value="TRAF_BTBD17"/>
    <property type="match status" value="1"/>
</dbReference>
<sequence length="505" mass="58633">MPQDCCSSQDKILSFKPKIQKMLEDYDNSCQIEVDNSQNILNTLENLYEDRQMCDVVISVGNKEHAAHRLILCASSDVFQAMLMKPEWSEWHESRIVLQELPQCESVFHLFLEYFYTGKIIITHTNVMPILALADKYMVKSLTQVCIKYMCKHIAHAASHNQLFSWLQYTTTCGYDDVANLCQNYIKWNFESVANTPDFSNFETELLCDLLKQSDLVVYNEIVLYNCIVRWLDLQRIHMNQLKLNEAEIQSQMQTTVNIVMKCIRFPMMSPREIADLLLSPLLKQYSHIMLQHMAFGMLFQNGKNEDLDKFYSTEDERLLCTPRLYTCDRFNSTLLIENVPNIPSYNVTTLVFSTHMSAAEYESDKLREWVVDLYPKGVCFKKCYLIVWQGTLEVPERVKSTVRLSLTCREFIGNFKANVAILLYGTQGGVEHIMQVKQRTHHFNFQDQVLVIDNLIPFEELNPPAGEIFSKSTERDSKSKSMFLTGPHRDQLKINIIITPVTSF</sequence>
<dbReference type="EMBL" id="JARPUR010000002">
    <property type="protein sequence ID" value="KAK4881442.1"/>
    <property type="molecule type" value="Genomic_DNA"/>
</dbReference>
<keyword evidence="3" id="KW-1185">Reference proteome</keyword>
<protein>
    <recommendedName>
        <fullName evidence="1">BTB domain-containing protein</fullName>
    </recommendedName>
</protein>
<dbReference type="Gene3D" id="1.25.40.420">
    <property type="match status" value="1"/>
</dbReference>
<dbReference type="InterPro" id="IPR011705">
    <property type="entry name" value="BACK"/>
</dbReference>
<dbReference type="PANTHER" id="PTHR24410:SF41">
    <property type="entry name" value="HL07962P"/>
    <property type="match status" value="1"/>
</dbReference>
<dbReference type="SMART" id="SM00875">
    <property type="entry name" value="BACK"/>
    <property type="match status" value="1"/>
</dbReference>
<name>A0AAN7PB51_9COLE</name>